<keyword evidence="2" id="KW-0328">Glycosyltransferase</keyword>
<evidence type="ECO:0000313" key="3">
    <source>
        <dbReference type="Proteomes" id="UP001519363"/>
    </source>
</evidence>
<dbReference type="EMBL" id="JAGIOO010000001">
    <property type="protein sequence ID" value="MBP2477660.1"/>
    <property type="molecule type" value="Genomic_DNA"/>
</dbReference>
<reference evidence="2 3" key="1">
    <citation type="submission" date="2021-03" db="EMBL/GenBank/DDBJ databases">
        <title>Sequencing the genomes of 1000 actinobacteria strains.</title>
        <authorList>
            <person name="Klenk H.-P."/>
        </authorList>
    </citation>
    <scope>NUCLEOTIDE SEQUENCE [LARGE SCALE GENOMIC DNA]</scope>
    <source>
        <strain evidence="2 3">DSM 44580</strain>
    </source>
</reference>
<keyword evidence="2" id="KW-0808">Transferase</keyword>
<gene>
    <name evidence="2" type="ORF">JOF53_006532</name>
</gene>
<dbReference type="Proteomes" id="UP001519363">
    <property type="component" value="Unassembled WGS sequence"/>
</dbReference>
<dbReference type="RefSeq" id="WP_086785200.1">
    <property type="nucleotide sequence ID" value="NZ_JAGIOO010000001.1"/>
</dbReference>
<keyword evidence="1" id="KW-1133">Transmembrane helix</keyword>
<keyword evidence="1" id="KW-0812">Transmembrane</keyword>
<protein>
    <submittedName>
        <fullName evidence="2">Membrane-bound mannosyltransferase</fullName>
    </submittedName>
</protein>
<accession>A0ABS5AM58</accession>
<keyword evidence="3" id="KW-1185">Reference proteome</keyword>
<evidence type="ECO:0000313" key="2">
    <source>
        <dbReference type="EMBL" id="MBP2477660.1"/>
    </source>
</evidence>
<keyword evidence="1" id="KW-0472">Membrane</keyword>
<sequence>MTTWRTIAFGLLLGLLVPGGAQWHAQRFLAGAVFLACAIVIALFAYPRFGWISLPIAPTLALLEQLLCWRARANQKPE</sequence>
<organism evidence="2 3">
    <name type="scientific">Crossiella equi</name>
    <dbReference type="NCBI Taxonomy" id="130796"/>
    <lineage>
        <taxon>Bacteria</taxon>
        <taxon>Bacillati</taxon>
        <taxon>Actinomycetota</taxon>
        <taxon>Actinomycetes</taxon>
        <taxon>Pseudonocardiales</taxon>
        <taxon>Pseudonocardiaceae</taxon>
        <taxon>Crossiella</taxon>
    </lineage>
</organism>
<name>A0ABS5AM58_9PSEU</name>
<comment type="caution">
    <text evidence="2">The sequence shown here is derived from an EMBL/GenBank/DDBJ whole genome shotgun (WGS) entry which is preliminary data.</text>
</comment>
<dbReference type="GO" id="GO:0016757">
    <property type="term" value="F:glycosyltransferase activity"/>
    <property type="evidence" value="ECO:0007669"/>
    <property type="project" value="UniProtKB-KW"/>
</dbReference>
<evidence type="ECO:0000256" key="1">
    <source>
        <dbReference type="SAM" id="Phobius"/>
    </source>
</evidence>
<proteinExistence type="predicted"/>
<feature type="transmembrane region" description="Helical" evidence="1">
    <location>
        <begin position="31"/>
        <end position="49"/>
    </location>
</feature>